<accession>A0ABW3BBM0</accession>
<evidence type="ECO:0000313" key="3">
    <source>
        <dbReference type="Proteomes" id="UP001596956"/>
    </source>
</evidence>
<feature type="region of interest" description="Disordered" evidence="1">
    <location>
        <begin position="130"/>
        <end position="167"/>
    </location>
</feature>
<dbReference type="EMBL" id="JBHTHR010000057">
    <property type="protein sequence ID" value="MFD0800469.1"/>
    <property type="molecule type" value="Genomic_DNA"/>
</dbReference>
<protein>
    <submittedName>
        <fullName evidence="2">Uncharacterized protein</fullName>
    </submittedName>
</protein>
<sequence length="167" mass="18471">MITGDDPTIEAARLIGAEWQKMPGANPPDSAEIRYRKRWSSILVARGKQAGDIPVYGSTDWAQLPDSDPRKAAAAIRAAEAWASEGDDLAFRLRREDHERRTVEDAHWEAVNAGRADIVDDYSRRVLAHHNRAAAQQEQAERAQTGHDYQGGPVDWETGRSVKGSTA</sequence>
<dbReference type="Proteomes" id="UP001596956">
    <property type="component" value="Unassembled WGS sequence"/>
</dbReference>
<organism evidence="2 3">
    <name type="scientific">Streptomonospora algeriensis</name>
    <dbReference type="NCBI Taxonomy" id="995084"/>
    <lineage>
        <taxon>Bacteria</taxon>
        <taxon>Bacillati</taxon>
        <taxon>Actinomycetota</taxon>
        <taxon>Actinomycetes</taxon>
        <taxon>Streptosporangiales</taxon>
        <taxon>Nocardiopsidaceae</taxon>
        <taxon>Streptomonospora</taxon>
    </lineage>
</organism>
<keyword evidence="3" id="KW-1185">Reference proteome</keyword>
<gene>
    <name evidence="2" type="ORF">ACFQZU_03930</name>
</gene>
<name>A0ABW3BBM0_9ACTN</name>
<comment type="caution">
    <text evidence="2">The sequence shown here is derived from an EMBL/GenBank/DDBJ whole genome shotgun (WGS) entry which is preliminary data.</text>
</comment>
<proteinExistence type="predicted"/>
<evidence type="ECO:0000313" key="2">
    <source>
        <dbReference type="EMBL" id="MFD0800469.1"/>
    </source>
</evidence>
<evidence type="ECO:0000256" key="1">
    <source>
        <dbReference type="SAM" id="MobiDB-lite"/>
    </source>
</evidence>
<reference evidence="3" key="1">
    <citation type="journal article" date="2019" name="Int. J. Syst. Evol. Microbiol.">
        <title>The Global Catalogue of Microorganisms (GCM) 10K type strain sequencing project: providing services to taxonomists for standard genome sequencing and annotation.</title>
        <authorList>
            <consortium name="The Broad Institute Genomics Platform"/>
            <consortium name="The Broad Institute Genome Sequencing Center for Infectious Disease"/>
            <person name="Wu L."/>
            <person name="Ma J."/>
        </authorList>
    </citation>
    <scope>NUCLEOTIDE SEQUENCE [LARGE SCALE GENOMIC DNA]</scope>
    <source>
        <strain evidence="3">CCUG 63369</strain>
    </source>
</reference>